<dbReference type="Pfam" id="PF06348">
    <property type="entry name" value="DUF1059"/>
    <property type="match status" value="1"/>
</dbReference>
<dbReference type="Proteomes" id="UP000271925">
    <property type="component" value="Unassembled WGS sequence"/>
</dbReference>
<proteinExistence type="predicted"/>
<evidence type="ECO:0000313" key="2">
    <source>
        <dbReference type="Proteomes" id="UP000271925"/>
    </source>
</evidence>
<sequence length="56" mass="6148">MKTVHCRDLGFDCEGVVKATTETEVLQQVAEHASAVHGVTVTPELAEQVKQVIREE</sequence>
<comment type="caution">
    <text evidence="1">The sequence shown here is derived from an EMBL/GenBank/DDBJ whole genome shotgun (WGS) entry which is preliminary data.</text>
</comment>
<dbReference type="OrthoDB" id="1450972at2"/>
<evidence type="ECO:0000313" key="1">
    <source>
        <dbReference type="EMBL" id="RRB06325.1"/>
    </source>
</evidence>
<dbReference type="AlphaFoldDB" id="A0A3P1BYZ5"/>
<dbReference type="InterPro" id="IPR009409">
    <property type="entry name" value="DUF1059"/>
</dbReference>
<organism evidence="1 2">
    <name type="scientific">Larkinella rosea</name>
    <dbReference type="NCBI Taxonomy" id="2025312"/>
    <lineage>
        <taxon>Bacteria</taxon>
        <taxon>Pseudomonadati</taxon>
        <taxon>Bacteroidota</taxon>
        <taxon>Cytophagia</taxon>
        <taxon>Cytophagales</taxon>
        <taxon>Spirosomataceae</taxon>
        <taxon>Larkinella</taxon>
    </lineage>
</organism>
<protein>
    <submittedName>
        <fullName evidence="1">DUF1059 domain-containing protein</fullName>
    </submittedName>
</protein>
<gene>
    <name evidence="1" type="ORF">EHT25_00525</name>
</gene>
<dbReference type="RefSeq" id="WP_124869041.1">
    <property type="nucleotide sequence ID" value="NZ_RQJO01000007.1"/>
</dbReference>
<keyword evidence="2" id="KW-1185">Reference proteome</keyword>
<dbReference type="EMBL" id="RQJO01000007">
    <property type="protein sequence ID" value="RRB06325.1"/>
    <property type="molecule type" value="Genomic_DNA"/>
</dbReference>
<reference evidence="1 2" key="1">
    <citation type="submission" date="2018-11" db="EMBL/GenBank/DDBJ databases">
        <authorList>
            <person name="Zhou Z."/>
            <person name="Wang G."/>
        </authorList>
    </citation>
    <scope>NUCLEOTIDE SEQUENCE [LARGE SCALE GENOMIC DNA]</scope>
    <source>
        <strain evidence="1 2">KCTC52004</strain>
    </source>
</reference>
<name>A0A3P1BYZ5_9BACT</name>
<accession>A0A3P1BYZ5</accession>